<keyword evidence="4" id="KW-1185">Reference proteome</keyword>
<reference evidence="3 4" key="1">
    <citation type="submission" date="2020-04" db="EMBL/GenBank/DDBJ databases">
        <title>Salinimonas sp. HHU 13199.</title>
        <authorList>
            <person name="Cui X."/>
            <person name="Zhang D."/>
        </authorList>
    </citation>
    <scope>NUCLEOTIDE SEQUENCE [LARGE SCALE GENOMIC DNA]</scope>
    <source>
        <strain evidence="3 4">HHU 13199</strain>
    </source>
</reference>
<feature type="signal peptide" evidence="1">
    <location>
        <begin position="1"/>
        <end position="25"/>
    </location>
</feature>
<proteinExistence type="predicted"/>
<dbReference type="Proteomes" id="UP000624419">
    <property type="component" value="Unassembled WGS sequence"/>
</dbReference>
<feature type="chain" id="PRO_5047091834" description="MBD domain-containing protein" evidence="1">
    <location>
        <begin position="26"/>
        <end position="104"/>
    </location>
</feature>
<dbReference type="EMBL" id="JABBXD010000012">
    <property type="protein sequence ID" value="MBD3587283.1"/>
    <property type="molecule type" value="Genomic_DNA"/>
</dbReference>
<dbReference type="Gene3D" id="3.10.450.160">
    <property type="entry name" value="inner membrane protein cigr"/>
    <property type="match status" value="1"/>
</dbReference>
<evidence type="ECO:0000256" key="1">
    <source>
        <dbReference type="SAM" id="SignalP"/>
    </source>
</evidence>
<dbReference type="PROSITE" id="PS50982">
    <property type="entry name" value="MBD"/>
    <property type="match status" value="1"/>
</dbReference>
<protein>
    <recommendedName>
        <fullName evidence="2">MBD domain-containing protein</fullName>
    </recommendedName>
</protein>
<keyword evidence="1" id="KW-0732">Signal</keyword>
<organism evidence="3 4">
    <name type="scientific">Salinimonas profundi</name>
    <dbReference type="NCBI Taxonomy" id="2729140"/>
    <lineage>
        <taxon>Bacteria</taxon>
        <taxon>Pseudomonadati</taxon>
        <taxon>Pseudomonadota</taxon>
        <taxon>Gammaproteobacteria</taxon>
        <taxon>Alteromonadales</taxon>
        <taxon>Alteromonadaceae</taxon>
        <taxon>Alteromonas/Salinimonas group</taxon>
        <taxon>Salinimonas</taxon>
    </lineage>
</organism>
<dbReference type="RefSeq" id="WP_191026377.1">
    <property type="nucleotide sequence ID" value="NZ_JABBXD010000012.1"/>
</dbReference>
<name>A0ABR8LM50_9ALTE</name>
<sequence length="104" mass="11636">MKFSALISPAIFSLVILSTCFTANAADRGHFAPQSIDKNRSDKALPDGWRNELSKGNVLDYDVYKKGKVVYRDPSKGTVALRLENKVVRLVESTREIVDVLHPF</sequence>
<evidence type="ECO:0000259" key="2">
    <source>
        <dbReference type="PROSITE" id="PS50982"/>
    </source>
</evidence>
<gene>
    <name evidence="3" type="ORF">HHX48_16225</name>
</gene>
<evidence type="ECO:0000313" key="3">
    <source>
        <dbReference type="EMBL" id="MBD3587283.1"/>
    </source>
</evidence>
<dbReference type="InterPro" id="IPR001739">
    <property type="entry name" value="Methyl_CpG_DNA-bd"/>
</dbReference>
<evidence type="ECO:0000313" key="4">
    <source>
        <dbReference type="Proteomes" id="UP000624419"/>
    </source>
</evidence>
<accession>A0ABR8LM50</accession>
<feature type="domain" description="MBD" evidence="2">
    <location>
        <begin position="35"/>
        <end position="104"/>
    </location>
</feature>
<comment type="caution">
    <text evidence="3">The sequence shown here is derived from an EMBL/GenBank/DDBJ whole genome shotgun (WGS) entry which is preliminary data.</text>
</comment>